<keyword evidence="3" id="KW-1185">Reference proteome</keyword>
<evidence type="ECO:0000313" key="3">
    <source>
        <dbReference type="Proteomes" id="UP000823775"/>
    </source>
</evidence>
<reference evidence="2 3" key="1">
    <citation type="journal article" date="2021" name="BMC Genomics">
        <title>Datura genome reveals duplications of psychoactive alkaloid biosynthetic genes and high mutation rate following tissue culture.</title>
        <authorList>
            <person name="Rajewski A."/>
            <person name="Carter-House D."/>
            <person name="Stajich J."/>
            <person name="Litt A."/>
        </authorList>
    </citation>
    <scope>NUCLEOTIDE SEQUENCE [LARGE SCALE GENOMIC DNA]</scope>
    <source>
        <strain evidence="2">AR-01</strain>
    </source>
</reference>
<feature type="non-terminal residue" evidence="2">
    <location>
        <position position="1"/>
    </location>
</feature>
<organism evidence="2 3">
    <name type="scientific">Datura stramonium</name>
    <name type="common">Jimsonweed</name>
    <name type="synonym">Common thornapple</name>
    <dbReference type="NCBI Taxonomy" id="4076"/>
    <lineage>
        <taxon>Eukaryota</taxon>
        <taxon>Viridiplantae</taxon>
        <taxon>Streptophyta</taxon>
        <taxon>Embryophyta</taxon>
        <taxon>Tracheophyta</taxon>
        <taxon>Spermatophyta</taxon>
        <taxon>Magnoliopsida</taxon>
        <taxon>eudicotyledons</taxon>
        <taxon>Gunneridae</taxon>
        <taxon>Pentapetalae</taxon>
        <taxon>asterids</taxon>
        <taxon>lamiids</taxon>
        <taxon>Solanales</taxon>
        <taxon>Solanaceae</taxon>
        <taxon>Solanoideae</taxon>
        <taxon>Datureae</taxon>
        <taxon>Datura</taxon>
    </lineage>
</organism>
<evidence type="ECO:0000256" key="1">
    <source>
        <dbReference type="SAM" id="SignalP"/>
    </source>
</evidence>
<comment type="caution">
    <text evidence="2">The sequence shown here is derived from an EMBL/GenBank/DDBJ whole genome shotgun (WGS) entry which is preliminary data.</text>
</comment>
<sequence length="86" mass="10174">GWWRMCWSRSKYLCSADFLVLDYDVDKDIPCNTPKFSKTRLRIWNMTGKIVCGYHGPSLHHEMRHDTWYHSDPKITHGLTSFGILD</sequence>
<gene>
    <name evidence="2" type="ORF">HAX54_029434</name>
</gene>
<proteinExistence type="predicted"/>
<name>A0ABS8V7B9_DATST</name>
<dbReference type="Proteomes" id="UP000823775">
    <property type="component" value="Unassembled WGS sequence"/>
</dbReference>
<protein>
    <submittedName>
        <fullName evidence="2">Uncharacterized protein</fullName>
    </submittedName>
</protein>
<keyword evidence="1" id="KW-0732">Signal</keyword>
<feature type="chain" id="PRO_5045365599" evidence="1">
    <location>
        <begin position="17"/>
        <end position="86"/>
    </location>
</feature>
<accession>A0ABS8V7B9</accession>
<feature type="signal peptide" evidence="1">
    <location>
        <begin position="1"/>
        <end position="16"/>
    </location>
</feature>
<dbReference type="EMBL" id="JACEIK010003651">
    <property type="protein sequence ID" value="MCD9642561.1"/>
    <property type="molecule type" value="Genomic_DNA"/>
</dbReference>
<evidence type="ECO:0000313" key="2">
    <source>
        <dbReference type="EMBL" id="MCD9642561.1"/>
    </source>
</evidence>